<sequence>MPDFSTGMRRGEALALRWSDVDLDKGASAQIARTVSRVDGKLVFSPPKSKRARRVPLSPGMVVMLKKHRTAQKKDQLRAGNQWTDGRAVVMSYWNVVLRSNPVVGRGHGAVREDVPLDMGGILKDHAQKLRT</sequence>
<dbReference type="InterPro" id="IPR013762">
    <property type="entry name" value="Integrase-like_cat_sf"/>
</dbReference>
<dbReference type="PROSITE" id="PS51898">
    <property type="entry name" value="TYR_RECOMBINASE"/>
    <property type="match status" value="1"/>
</dbReference>
<evidence type="ECO:0000259" key="2">
    <source>
        <dbReference type="PROSITE" id="PS51898"/>
    </source>
</evidence>
<comment type="caution">
    <text evidence="3">The sequence shown here is derived from an EMBL/GenBank/DDBJ whole genome shotgun (WGS) entry which is preliminary data.</text>
</comment>
<dbReference type="GO" id="GO:0015074">
    <property type="term" value="P:DNA integration"/>
    <property type="evidence" value="ECO:0007669"/>
    <property type="project" value="InterPro"/>
</dbReference>
<protein>
    <recommendedName>
        <fullName evidence="2">Tyr recombinase domain-containing protein</fullName>
    </recommendedName>
</protein>
<dbReference type="Gene3D" id="1.10.443.10">
    <property type="entry name" value="Intergrase catalytic core"/>
    <property type="match status" value="1"/>
</dbReference>
<feature type="domain" description="Tyr recombinase" evidence="2">
    <location>
        <begin position="1"/>
        <end position="132"/>
    </location>
</feature>
<evidence type="ECO:0000313" key="3">
    <source>
        <dbReference type="EMBL" id="ODQ86330.1"/>
    </source>
</evidence>
<organism evidence="3 4">
    <name type="scientific">Mycolicibacterium holsaticum</name>
    <dbReference type="NCBI Taxonomy" id="152142"/>
    <lineage>
        <taxon>Bacteria</taxon>
        <taxon>Bacillati</taxon>
        <taxon>Actinomycetota</taxon>
        <taxon>Actinomycetes</taxon>
        <taxon>Mycobacteriales</taxon>
        <taxon>Mycobacteriaceae</taxon>
        <taxon>Mycolicibacterium</taxon>
    </lineage>
</organism>
<evidence type="ECO:0000256" key="1">
    <source>
        <dbReference type="ARBA" id="ARBA00023172"/>
    </source>
</evidence>
<dbReference type="InterPro" id="IPR002104">
    <property type="entry name" value="Integrase_catalytic"/>
</dbReference>
<accession>A0A1E3R8S6</accession>
<name>A0A1E3R8S6_9MYCO</name>
<dbReference type="InterPro" id="IPR011010">
    <property type="entry name" value="DNA_brk_join_enz"/>
</dbReference>
<evidence type="ECO:0000313" key="4">
    <source>
        <dbReference type="Proteomes" id="UP000094243"/>
    </source>
</evidence>
<dbReference type="AlphaFoldDB" id="A0A1E3R8S6"/>
<keyword evidence="4" id="KW-1185">Reference proteome</keyword>
<gene>
    <name evidence="3" type="ORF">BHQ17_20910</name>
</gene>
<dbReference type="OrthoDB" id="4326943at2"/>
<keyword evidence="1" id="KW-0233">DNA recombination</keyword>
<dbReference type="GO" id="GO:0006310">
    <property type="term" value="P:DNA recombination"/>
    <property type="evidence" value="ECO:0007669"/>
    <property type="project" value="UniProtKB-KW"/>
</dbReference>
<dbReference type="Proteomes" id="UP000094243">
    <property type="component" value="Unassembled WGS sequence"/>
</dbReference>
<proteinExistence type="predicted"/>
<dbReference type="SUPFAM" id="SSF56349">
    <property type="entry name" value="DNA breaking-rejoining enzymes"/>
    <property type="match status" value="1"/>
</dbReference>
<dbReference type="EMBL" id="MIGZ01000149">
    <property type="protein sequence ID" value="ODQ86330.1"/>
    <property type="molecule type" value="Genomic_DNA"/>
</dbReference>
<reference evidence="4" key="1">
    <citation type="submission" date="2016-09" db="EMBL/GenBank/DDBJ databases">
        <authorList>
            <person name="Greninger A.L."/>
            <person name="Jerome K.R."/>
            <person name="Mcnair B."/>
            <person name="Wallis C."/>
            <person name="Fang F."/>
        </authorList>
    </citation>
    <scope>NUCLEOTIDE SEQUENCE [LARGE SCALE GENOMIC DNA]</scope>
    <source>
        <strain evidence="4">M7</strain>
    </source>
</reference>
<dbReference type="RefSeq" id="WP_069407019.1">
    <property type="nucleotide sequence ID" value="NZ_MIGZ01000149.1"/>
</dbReference>
<dbReference type="GO" id="GO:0003677">
    <property type="term" value="F:DNA binding"/>
    <property type="evidence" value="ECO:0007669"/>
    <property type="project" value="InterPro"/>
</dbReference>